<name>A0A2R5GSJ1_9STRA</name>
<dbReference type="Pfam" id="PF00378">
    <property type="entry name" value="ECH_1"/>
    <property type="match status" value="1"/>
</dbReference>
<dbReference type="GO" id="GO:0004165">
    <property type="term" value="F:delta(3)-delta(2)-enoyl-CoA isomerase activity"/>
    <property type="evidence" value="ECO:0007669"/>
    <property type="project" value="TreeGrafter"/>
</dbReference>
<dbReference type="PANTHER" id="PTHR11941">
    <property type="entry name" value="ENOYL-COA HYDRATASE-RELATED"/>
    <property type="match status" value="1"/>
</dbReference>
<dbReference type="AlphaFoldDB" id="A0A2R5GSJ1"/>
<dbReference type="Proteomes" id="UP000241890">
    <property type="component" value="Unassembled WGS sequence"/>
</dbReference>
<evidence type="ECO:0000256" key="1">
    <source>
        <dbReference type="SAM" id="MobiDB-lite"/>
    </source>
</evidence>
<dbReference type="EMBL" id="BEYU01000101">
    <property type="protein sequence ID" value="GBG31613.1"/>
    <property type="molecule type" value="Genomic_DNA"/>
</dbReference>
<dbReference type="GO" id="GO:0006635">
    <property type="term" value="P:fatty acid beta-oxidation"/>
    <property type="evidence" value="ECO:0007669"/>
    <property type="project" value="TreeGrafter"/>
</dbReference>
<dbReference type="InterPro" id="IPR029045">
    <property type="entry name" value="ClpP/crotonase-like_dom_sf"/>
</dbReference>
<evidence type="ECO:0000313" key="2">
    <source>
        <dbReference type="EMBL" id="GBG31613.1"/>
    </source>
</evidence>
<gene>
    <name evidence="2" type="ORF">FCC1311_080811</name>
</gene>
<dbReference type="PANTHER" id="PTHR11941:SF75">
    <property type="entry name" value="ENOYL-COA HYDRATASE_ISOMERASE FAMILY PROTEIN"/>
    <property type="match status" value="1"/>
</dbReference>
<dbReference type="Gene3D" id="3.90.226.10">
    <property type="entry name" value="2-enoyl-CoA Hydratase, Chain A, domain 1"/>
    <property type="match status" value="1"/>
</dbReference>
<comment type="caution">
    <text evidence="2">The sequence shown here is derived from an EMBL/GenBank/DDBJ whole genome shotgun (WGS) entry which is preliminary data.</text>
</comment>
<reference evidence="2 3" key="1">
    <citation type="submission" date="2017-12" db="EMBL/GenBank/DDBJ databases">
        <title>Sequencing, de novo assembly and annotation of complete genome of a new Thraustochytrid species, strain FCC1311.</title>
        <authorList>
            <person name="Sedici K."/>
            <person name="Godart F."/>
            <person name="Aiese Cigliano R."/>
            <person name="Sanseverino W."/>
            <person name="Barakat M."/>
            <person name="Ortet P."/>
            <person name="Marechal E."/>
            <person name="Cagnac O."/>
            <person name="Amato A."/>
        </authorList>
    </citation>
    <scope>NUCLEOTIDE SEQUENCE [LARGE SCALE GENOMIC DNA]</scope>
</reference>
<evidence type="ECO:0000313" key="3">
    <source>
        <dbReference type="Proteomes" id="UP000241890"/>
    </source>
</evidence>
<organism evidence="2 3">
    <name type="scientific">Hondaea fermentalgiana</name>
    <dbReference type="NCBI Taxonomy" id="2315210"/>
    <lineage>
        <taxon>Eukaryota</taxon>
        <taxon>Sar</taxon>
        <taxon>Stramenopiles</taxon>
        <taxon>Bigyra</taxon>
        <taxon>Labyrinthulomycetes</taxon>
        <taxon>Thraustochytrida</taxon>
        <taxon>Thraustochytriidae</taxon>
        <taxon>Hondaea</taxon>
    </lineage>
</organism>
<protein>
    <submittedName>
        <fullName evidence="2">Enoyl-CoA hydratase, mitochondrial</fullName>
    </submittedName>
</protein>
<dbReference type="GO" id="GO:0005777">
    <property type="term" value="C:peroxisome"/>
    <property type="evidence" value="ECO:0007669"/>
    <property type="project" value="TreeGrafter"/>
</dbReference>
<sequence length="350" mass="38165">MGSKGRRLLACMGAARGRKLSFRQQAQQAPATAARGAAESSSSGEASGGEQESAADGLRRRRGQEQEAEDEAVRQLPMRKSQRMSEVRVIVSTEVQGDGSVAVVKLLGGDAKETFPWGTRVCEHRVNPHLIESIDAALDAALADENVCAVVVTGEGKFFSNGMDLKWIDANPAEADELQRNTEALLARILTFPLPTIAAINGHFCAAGAMLGLAFDYRIMNVEKGLFFVPAIDIGLVYSPGMTELMKAKTPVHMHNDMIVYAKRYGATDLVRENVVVEAVKLVEVVSVSLQFARELVAKGRFKGPKYRETMESIKRRTYTTAYKALTDEESFQGLGFEDGTWDESGKSKL</sequence>
<dbReference type="InParanoid" id="A0A2R5GSJ1"/>
<feature type="region of interest" description="Disordered" evidence="1">
    <location>
        <begin position="19"/>
        <end position="80"/>
    </location>
</feature>
<proteinExistence type="predicted"/>
<keyword evidence="3" id="KW-1185">Reference proteome</keyword>
<dbReference type="OrthoDB" id="37539at2759"/>
<dbReference type="InterPro" id="IPR001753">
    <property type="entry name" value="Enoyl-CoA_hydra/iso"/>
</dbReference>
<dbReference type="CDD" id="cd06558">
    <property type="entry name" value="crotonase-like"/>
    <property type="match status" value="1"/>
</dbReference>
<feature type="compositionally biased region" description="Low complexity" evidence="1">
    <location>
        <begin position="24"/>
        <end position="55"/>
    </location>
</feature>
<accession>A0A2R5GSJ1</accession>
<dbReference type="SUPFAM" id="SSF52096">
    <property type="entry name" value="ClpP/crotonase"/>
    <property type="match status" value="1"/>
</dbReference>